<evidence type="ECO:0000256" key="1">
    <source>
        <dbReference type="ARBA" id="ARBA00022448"/>
    </source>
</evidence>
<dbReference type="PROSITE" id="PS00211">
    <property type="entry name" value="ABC_TRANSPORTER_1"/>
    <property type="match status" value="1"/>
</dbReference>
<feature type="domain" description="ABC transporter" evidence="4">
    <location>
        <begin position="18"/>
        <end position="240"/>
    </location>
</feature>
<dbReference type="SMART" id="SM00382">
    <property type="entry name" value="AAA"/>
    <property type="match status" value="1"/>
</dbReference>
<evidence type="ECO:0000256" key="3">
    <source>
        <dbReference type="ARBA" id="ARBA00022840"/>
    </source>
</evidence>
<dbReference type="PROSITE" id="PS50893">
    <property type="entry name" value="ABC_TRANSPORTER_2"/>
    <property type="match status" value="1"/>
</dbReference>
<reference evidence="5" key="1">
    <citation type="submission" date="2020-05" db="EMBL/GenBank/DDBJ databases">
        <authorList>
            <person name="Chiriac C."/>
            <person name="Salcher M."/>
            <person name="Ghai R."/>
            <person name="Kavagutti S V."/>
        </authorList>
    </citation>
    <scope>NUCLEOTIDE SEQUENCE</scope>
</reference>
<dbReference type="Gene3D" id="3.40.50.300">
    <property type="entry name" value="P-loop containing nucleotide triphosphate hydrolases"/>
    <property type="match status" value="1"/>
</dbReference>
<protein>
    <submittedName>
        <fullName evidence="5">Unannotated protein</fullName>
    </submittedName>
</protein>
<proteinExistence type="predicted"/>
<organism evidence="5">
    <name type="scientific">freshwater metagenome</name>
    <dbReference type="NCBI Taxonomy" id="449393"/>
    <lineage>
        <taxon>unclassified sequences</taxon>
        <taxon>metagenomes</taxon>
        <taxon>ecological metagenomes</taxon>
    </lineage>
</organism>
<dbReference type="SUPFAM" id="SSF52540">
    <property type="entry name" value="P-loop containing nucleoside triphosphate hydrolases"/>
    <property type="match status" value="1"/>
</dbReference>
<name>A0A6J6IMG6_9ZZZZ</name>
<keyword evidence="3" id="KW-0067">ATP-binding</keyword>
<dbReference type="Pfam" id="PF00005">
    <property type="entry name" value="ABC_tran"/>
    <property type="match status" value="1"/>
</dbReference>
<dbReference type="GO" id="GO:0016887">
    <property type="term" value="F:ATP hydrolysis activity"/>
    <property type="evidence" value="ECO:0007669"/>
    <property type="project" value="InterPro"/>
</dbReference>
<dbReference type="PANTHER" id="PTHR43423:SF1">
    <property type="entry name" value="ABC TRANSPORTER I FAMILY MEMBER 17"/>
    <property type="match status" value="1"/>
</dbReference>
<sequence length="240" mass="25924">MLATMGTAANRDDEGVLLQFDTVSFSAPGGTELLHRVDLCVDRGAVTVLAGPSGAGKSTLLRLGNRLEVPSGGLVRFKGTDLTALDPQQVRRSVGMIFQRPIPFPGTVRSNLAVADASAPDSTFFDVLRRVGLDPSMLERVADDLSGGEAQRMCIARTLLTEPEVILMDEPTSSLDPENRIGIEDLARELAQEGIGVVWVSHDLSQVQRIADRIEVLVEGRNATPTESLTYLEQRTEGDR</sequence>
<dbReference type="PANTHER" id="PTHR43423">
    <property type="entry name" value="ABC TRANSPORTER I FAMILY MEMBER 17"/>
    <property type="match status" value="1"/>
</dbReference>
<dbReference type="InterPro" id="IPR003439">
    <property type="entry name" value="ABC_transporter-like_ATP-bd"/>
</dbReference>
<dbReference type="GO" id="GO:0005524">
    <property type="term" value="F:ATP binding"/>
    <property type="evidence" value="ECO:0007669"/>
    <property type="project" value="UniProtKB-KW"/>
</dbReference>
<dbReference type="InterPro" id="IPR027417">
    <property type="entry name" value="P-loop_NTPase"/>
</dbReference>
<dbReference type="EMBL" id="CAEZVC010000071">
    <property type="protein sequence ID" value="CAB4625742.1"/>
    <property type="molecule type" value="Genomic_DNA"/>
</dbReference>
<evidence type="ECO:0000256" key="2">
    <source>
        <dbReference type="ARBA" id="ARBA00022741"/>
    </source>
</evidence>
<dbReference type="InterPro" id="IPR003593">
    <property type="entry name" value="AAA+_ATPase"/>
</dbReference>
<evidence type="ECO:0000259" key="4">
    <source>
        <dbReference type="PROSITE" id="PS50893"/>
    </source>
</evidence>
<keyword evidence="1" id="KW-0813">Transport</keyword>
<accession>A0A6J6IMG6</accession>
<dbReference type="InterPro" id="IPR017871">
    <property type="entry name" value="ABC_transporter-like_CS"/>
</dbReference>
<evidence type="ECO:0000313" key="5">
    <source>
        <dbReference type="EMBL" id="CAB4625742.1"/>
    </source>
</evidence>
<keyword evidence="2" id="KW-0547">Nucleotide-binding</keyword>
<dbReference type="AlphaFoldDB" id="A0A6J6IMG6"/>
<gene>
    <name evidence="5" type="ORF">UFOPK1906_01160</name>
</gene>